<dbReference type="InterPro" id="IPR001646">
    <property type="entry name" value="5peptide_repeat"/>
</dbReference>
<keyword evidence="1" id="KW-0472">Membrane</keyword>
<dbReference type="InterPro" id="IPR013099">
    <property type="entry name" value="K_chnl_dom"/>
</dbReference>
<keyword evidence="1" id="KW-0812">Transmembrane</keyword>
<protein>
    <recommendedName>
        <fullName evidence="2">Potassium channel domain-containing protein</fullName>
    </recommendedName>
</protein>
<dbReference type="SUPFAM" id="SSF141571">
    <property type="entry name" value="Pentapeptide repeat-like"/>
    <property type="match status" value="1"/>
</dbReference>
<feature type="transmembrane region" description="Helical" evidence="1">
    <location>
        <begin position="306"/>
        <end position="323"/>
    </location>
</feature>
<dbReference type="InterPro" id="IPR051082">
    <property type="entry name" value="Pentapeptide-BTB/POZ_domain"/>
</dbReference>
<feature type="domain" description="Potassium channel" evidence="2">
    <location>
        <begin position="287"/>
        <end position="359"/>
    </location>
</feature>
<reference evidence="3 4" key="1">
    <citation type="submission" date="2017-06" db="EMBL/GenBank/DDBJ databases">
        <title>Novel microbial phyla capable of carbon fixation and sulfur reduction in deep-sea sediments.</title>
        <authorList>
            <person name="Huang J."/>
            <person name="Baker B."/>
            <person name="Wang Y."/>
        </authorList>
    </citation>
    <scope>NUCLEOTIDE SEQUENCE [LARGE SCALE GENOMIC DNA]</scope>
    <source>
        <strain evidence="3">B3_TA06</strain>
    </source>
</reference>
<feature type="transmembrane region" description="Helical" evidence="1">
    <location>
        <begin position="242"/>
        <end position="260"/>
    </location>
</feature>
<evidence type="ECO:0000256" key="1">
    <source>
        <dbReference type="SAM" id="Phobius"/>
    </source>
</evidence>
<dbReference type="Gene3D" id="1.10.287.70">
    <property type="match status" value="1"/>
</dbReference>
<keyword evidence="1" id="KW-1133">Transmembrane helix</keyword>
<dbReference type="Gene3D" id="2.160.20.80">
    <property type="entry name" value="E3 ubiquitin-protein ligase SopA"/>
    <property type="match status" value="1"/>
</dbReference>
<sequence length="361" mass="41564">MAKPKGRKPAKDSKPPDPKVWKGCKAEGCTKYAPFLEEYCWKHLSDDKKTAYKRKIELWAKTEQHLERANLQEVNLEGADLSRSLLDKAVLRNANLKGAYLRDARLYGALLFGCSLEGAHLERAFMWKADLKDTNLDKAIFSGANLGQAYLSGAIWRDAYDLTWANIQEIGEEVDRDWIEAGDVYRDLKAYFKQKGQYGDESKAYYREKLMAKHNAFWRCFYGQQPPGIFLKKSRPHTKRRSKVNTFFRWLVLWFSWAVMGFGERWWLTAFWAVGFILGFGLLYFWGTNAGWGQLLYKGNQQIKSIWDCLYFSVVTFATLGFGDISPALKSWAKLPVIGEVIMGYVFLGTLVTLIARKMGR</sequence>
<dbReference type="SUPFAM" id="SSF81324">
    <property type="entry name" value="Voltage-gated potassium channels"/>
    <property type="match status" value="1"/>
</dbReference>
<dbReference type="PANTHER" id="PTHR14136:SF17">
    <property type="entry name" value="BTB_POZ DOMAIN-CONTAINING PROTEIN KCTD9"/>
    <property type="match status" value="1"/>
</dbReference>
<proteinExistence type="predicted"/>
<dbReference type="EMBL" id="NJBO01000005">
    <property type="protein sequence ID" value="TKJ43327.1"/>
    <property type="molecule type" value="Genomic_DNA"/>
</dbReference>
<dbReference type="Proteomes" id="UP000317778">
    <property type="component" value="Unassembled WGS sequence"/>
</dbReference>
<gene>
    <name evidence="3" type="ORF">CEE36_04655</name>
</gene>
<comment type="caution">
    <text evidence="3">The sequence shown here is derived from an EMBL/GenBank/DDBJ whole genome shotgun (WGS) entry which is preliminary data.</text>
</comment>
<name>A0A532V8L9_UNCT6</name>
<evidence type="ECO:0000313" key="3">
    <source>
        <dbReference type="EMBL" id="TKJ43327.1"/>
    </source>
</evidence>
<feature type="transmembrane region" description="Helical" evidence="1">
    <location>
        <begin position="266"/>
        <end position="286"/>
    </location>
</feature>
<organism evidence="3 4">
    <name type="scientific">candidate division TA06 bacterium B3_TA06</name>
    <dbReference type="NCBI Taxonomy" id="2012487"/>
    <lineage>
        <taxon>Bacteria</taxon>
        <taxon>Bacteria division TA06</taxon>
    </lineage>
</organism>
<dbReference type="AlphaFoldDB" id="A0A532V8L9"/>
<evidence type="ECO:0000313" key="4">
    <source>
        <dbReference type="Proteomes" id="UP000317778"/>
    </source>
</evidence>
<dbReference type="Pfam" id="PF07885">
    <property type="entry name" value="Ion_trans_2"/>
    <property type="match status" value="1"/>
</dbReference>
<dbReference type="Pfam" id="PF00805">
    <property type="entry name" value="Pentapeptide"/>
    <property type="match status" value="2"/>
</dbReference>
<accession>A0A532V8L9</accession>
<dbReference type="PANTHER" id="PTHR14136">
    <property type="entry name" value="BTB_POZ DOMAIN-CONTAINING PROTEIN KCTD9"/>
    <property type="match status" value="1"/>
</dbReference>
<evidence type="ECO:0000259" key="2">
    <source>
        <dbReference type="Pfam" id="PF07885"/>
    </source>
</evidence>
<feature type="transmembrane region" description="Helical" evidence="1">
    <location>
        <begin position="335"/>
        <end position="356"/>
    </location>
</feature>